<reference evidence="2" key="2">
    <citation type="submission" date="2021-08" db="EMBL/GenBank/DDBJ databases">
        <authorList>
            <person name="Gostincar C."/>
            <person name="Sun X."/>
            <person name="Song Z."/>
            <person name="Gunde-Cimerman N."/>
        </authorList>
    </citation>
    <scope>NUCLEOTIDE SEQUENCE</scope>
    <source>
        <strain evidence="2">EXF-9911</strain>
    </source>
</reference>
<dbReference type="OrthoDB" id="3934141at2759"/>
<name>A0A9P8J5C6_AURME</name>
<organism evidence="2 3">
    <name type="scientific">Aureobasidium melanogenum</name>
    <name type="common">Aureobasidium pullulans var. melanogenum</name>
    <dbReference type="NCBI Taxonomy" id="46634"/>
    <lineage>
        <taxon>Eukaryota</taxon>
        <taxon>Fungi</taxon>
        <taxon>Dikarya</taxon>
        <taxon>Ascomycota</taxon>
        <taxon>Pezizomycotina</taxon>
        <taxon>Dothideomycetes</taxon>
        <taxon>Dothideomycetidae</taxon>
        <taxon>Dothideales</taxon>
        <taxon>Saccotheciaceae</taxon>
        <taxon>Aureobasidium</taxon>
    </lineage>
</organism>
<comment type="caution">
    <text evidence="2">The sequence shown here is derived from an EMBL/GenBank/DDBJ whole genome shotgun (WGS) entry which is preliminary data.</text>
</comment>
<gene>
    <name evidence="2" type="ORF">KCU76_g11402</name>
</gene>
<dbReference type="EMBL" id="JAHFXF010000546">
    <property type="protein sequence ID" value="KAG9685875.1"/>
    <property type="molecule type" value="Genomic_DNA"/>
</dbReference>
<feature type="non-terminal residue" evidence="2">
    <location>
        <position position="274"/>
    </location>
</feature>
<evidence type="ECO:0000256" key="1">
    <source>
        <dbReference type="SAM" id="MobiDB-lite"/>
    </source>
</evidence>
<dbReference type="Proteomes" id="UP000779574">
    <property type="component" value="Unassembled WGS sequence"/>
</dbReference>
<sequence length="274" mass="31189">MAQPNESTAGALLPPTTSATKRSSDEDASTNKRQKTTQHDGGKSAYDLQIVAMKHKGEIVAHVPLPNFRSFHPGRVKDLVEISDVENDCWKFHYYDASALCNGSAVQNWVSWLQHWDLRAITKNGFWFSCAFTDARDLEDTDYQDALVDAWMKWLQEGQPRGTLSVDRIRSKGLTETTFMEDFSCFDDSGKALILHHDTKAGMADDKANQQYYQDYTRGAIRELAQEYFSQHKREPNDPLTLSADEFCQKYHAHHKKNSPCYRTKKLPGQTASD</sequence>
<proteinExistence type="predicted"/>
<accession>A0A9P8J5C6</accession>
<dbReference type="AlphaFoldDB" id="A0A9P8J5C6"/>
<evidence type="ECO:0000313" key="2">
    <source>
        <dbReference type="EMBL" id="KAG9685875.1"/>
    </source>
</evidence>
<reference evidence="2" key="1">
    <citation type="journal article" date="2021" name="J Fungi (Basel)">
        <title>Virulence traits and population genomics of the black yeast Aureobasidium melanogenum.</title>
        <authorList>
            <person name="Cernosa A."/>
            <person name="Sun X."/>
            <person name="Gostincar C."/>
            <person name="Fang C."/>
            <person name="Gunde-Cimerman N."/>
            <person name="Song Z."/>
        </authorList>
    </citation>
    <scope>NUCLEOTIDE SEQUENCE</scope>
    <source>
        <strain evidence="2">EXF-9911</strain>
    </source>
</reference>
<evidence type="ECO:0000313" key="3">
    <source>
        <dbReference type="Proteomes" id="UP000779574"/>
    </source>
</evidence>
<protein>
    <submittedName>
        <fullName evidence="2">Uncharacterized protein</fullName>
    </submittedName>
</protein>
<feature type="region of interest" description="Disordered" evidence="1">
    <location>
        <begin position="1"/>
        <end position="42"/>
    </location>
</feature>